<name>A0A2N3WJN6_9PSEU</name>
<keyword evidence="2" id="KW-0812">Transmembrane</keyword>
<sequence>MTKPAANLSARSASNGATVVRTVTVIMGVVVGLTFLFGFGNVLNLALRLGVPVWVAPLVAPAVDLSILGLLLGTRHLALAGASTDILRPARRLLVFASVVTLALNVADPVVAGEYGKAAFDAVGPLLLIGWAEVGPGFLQAIGECSSSTAKRSAVAEEQAEVPAREHATPSAVGREIDQDEAGPKDGPRSTSPKRSPEKLLELARGEDAAHRAAHQKPISADTLRARLGIGAAQARQLVKAVRSEFQARAEGGQQLTSVLRNTKRVDPLAA</sequence>
<comment type="caution">
    <text evidence="3">The sequence shown here is derived from an EMBL/GenBank/DDBJ whole genome shotgun (WGS) entry which is preliminary data.</text>
</comment>
<evidence type="ECO:0000313" key="3">
    <source>
        <dbReference type="EMBL" id="PKV94078.1"/>
    </source>
</evidence>
<dbReference type="OrthoDB" id="4330798at2"/>
<gene>
    <name evidence="3" type="ORF">ATK30_4947</name>
</gene>
<accession>A0A2N3WJN6</accession>
<evidence type="ECO:0008006" key="5">
    <source>
        <dbReference type="Google" id="ProtNLM"/>
    </source>
</evidence>
<protein>
    <recommendedName>
        <fullName evidence="5">DUF2637 domain-containing protein</fullName>
    </recommendedName>
</protein>
<dbReference type="RefSeq" id="WP_013673499.1">
    <property type="nucleotide sequence ID" value="NZ_PJMY01000003.1"/>
</dbReference>
<dbReference type="EMBL" id="PJMY01000003">
    <property type="protein sequence ID" value="PKV94078.1"/>
    <property type="molecule type" value="Genomic_DNA"/>
</dbReference>
<keyword evidence="2" id="KW-1133">Transmembrane helix</keyword>
<evidence type="ECO:0000256" key="1">
    <source>
        <dbReference type="SAM" id="MobiDB-lite"/>
    </source>
</evidence>
<feature type="transmembrane region" description="Helical" evidence="2">
    <location>
        <begin position="93"/>
        <end position="112"/>
    </location>
</feature>
<feature type="region of interest" description="Disordered" evidence="1">
    <location>
        <begin position="248"/>
        <end position="271"/>
    </location>
</feature>
<feature type="transmembrane region" description="Helical" evidence="2">
    <location>
        <begin position="20"/>
        <end position="39"/>
    </location>
</feature>
<feature type="region of interest" description="Disordered" evidence="1">
    <location>
        <begin position="153"/>
        <end position="198"/>
    </location>
</feature>
<keyword evidence="2" id="KW-0472">Membrane</keyword>
<keyword evidence="4" id="KW-1185">Reference proteome</keyword>
<proteinExistence type="predicted"/>
<organism evidence="3 4">
    <name type="scientific">Amycolatopsis echigonensis</name>
    <dbReference type="NCBI Taxonomy" id="2576905"/>
    <lineage>
        <taxon>Bacteria</taxon>
        <taxon>Bacillati</taxon>
        <taxon>Actinomycetota</taxon>
        <taxon>Actinomycetes</taxon>
        <taxon>Pseudonocardiales</taxon>
        <taxon>Pseudonocardiaceae</taxon>
        <taxon>Amycolatopsis</taxon>
    </lineage>
</organism>
<dbReference type="Proteomes" id="UP000233750">
    <property type="component" value="Unassembled WGS sequence"/>
</dbReference>
<evidence type="ECO:0000256" key="2">
    <source>
        <dbReference type="SAM" id="Phobius"/>
    </source>
</evidence>
<feature type="transmembrane region" description="Helical" evidence="2">
    <location>
        <begin position="51"/>
        <end position="72"/>
    </location>
</feature>
<reference evidence="3 4" key="1">
    <citation type="submission" date="2017-12" db="EMBL/GenBank/DDBJ databases">
        <title>Sequencing the genomes of 1000 Actinobacteria strains.</title>
        <authorList>
            <person name="Klenk H.-P."/>
        </authorList>
    </citation>
    <scope>NUCLEOTIDE SEQUENCE [LARGE SCALE GENOMIC DNA]</scope>
    <source>
        <strain evidence="3 4">DSM 45165</strain>
    </source>
</reference>
<dbReference type="AlphaFoldDB" id="A0A2N3WJN6"/>
<evidence type="ECO:0000313" key="4">
    <source>
        <dbReference type="Proteomes" id="UP000233750"/>
    </source>
</evidence>